<dbReference type="SUPFAM" id="SSF56281">
    <property type="entry name" value="Metallo-hydrolase/oxidoreductase"/>
    <property type="match status" value="1"/>
</dbReference>
<protein>
    <submittedName>
        <fullName evidence="4">Ribonuclease</fullName>
        <ecNumber evidence="4">3.1.-.-</ecNumber>
    </submittedName>
</protein>
<feature type="domain" description="Metallo-beta-lactamase" evidence="2">
    <location>
        <begin position="1"/>
        <end position="218"/>
    </location>
</feature>
<feature type="domain" description="Beta-Casp" evidence="3">
    <location>
        <begin position="223"/>
        <end position="309"/>
    </location>
</feature>
<dbReference type="InterPro" id="IPR022712">
    <property type="entry name" value="Beta_Casp"/>
</dbReference>
<organism evidence="4">
    <name type="scientific">bioreactor metagenome</name>
    <dbReference type="NCBI Taxonomy" id="1076179"/>
    <lineage>
        <taxon>unclassified sequences</taxon>
        <taxon>metagenomes</taxon>
        <taxon>ecological metagenomes</taxon>
    </lineage>
</organism>
<dbReference type="PANTHER" id="PTHR11203:SF37">
    <property type="entry name" value="INTEGRATOR COMPLEX SUBUNIT 11"/>
    <property type="match status" value="1"/>
</dbReference>
<dbReference type="InterPro" id="IPR001279">
    <property type="entry name" value="Metallo-B-lactamas"/>
</dbReference>
<comment type="caution">
    <text evidence="4">The sequence shown here is derived from an EMBL/GenBank/DDBJ whole genome shotgun (WGS) entry which is preliminary data.</text>
</comment>
<dbReference type="InterPro" id="IPR036866">
    <property type="entry name" value="RibonucZ/Hydroxyglut_hydro"/>
</dbReference>
<dbReference type="GO" id="GO:0016787">
    <property type="term" value="F:hydrolase activity"/>
    <property type="evidence" value="ECO:0007669"/>
    <property type="project" value="UniProtKB-KW"/>
</dbReference>
<dbReference type="EMBL" id="VSSQ01049453">
    <property type="protein sequence ID" value="MPN03530.1"/>
    <property type="molecule type" value="Genomic_DNA"/>
</dbReference>
<gene>
    <name evidence="4" type="ORF">SDC9_150760</name>
</gene>
<evidence type="ECO:0000259" key="2">
    <source>
        <dbReference type="SMART" id="SM00849"/>
    </source>
</evidence>
<name>A0A645EQ98_9ZZZZ</name>
<dbReference type="AlphaFoldDB" id="A0A645EQ98"/>
<dbReference type="CDD" id="cd16295">
    <property type="entry name" value="TTHA0252-CPSF-like_MBL-fold"/>
    <property type="match status" value="1"/>
</dbReference>
<accession>A0A645EQ98</accession>
<dbReference type="InterPro" id="IPR050698">
    <property type="entry name" value="MBL"/>
</dbReference>
<dbReference type="SMART" id="SM01027">
    <property type="entry name" value="Beta-Casp"/>
    <property type="match status" value="1"/>
</dbReference>
<dbReference type="PANTHER" id="PTHR11203">
    <property type="entry name" value="CLEAVAGE AND POLYADENYLATION SPECIFICITY FACTOR FAMILY MEMBER"/>
    <property type="match status" value="1"/>
</dbReference>
<dbReference type="Gene3D" id="3.60.15.10">
    <property type="entry name" value="Ribonuclease Z/Hydroxyacylglutathione hydrolase-like"/>
    <property type="match status" value="1"/>
</dbReference>
<sequence length="309" mass="34238">MDCGLQQGRDQQDNRVLDFSPGSVDYVIATHAHIDHSGRMPLLSRLGFRGQLVTTRLTGQLLSIMLRDSAHIQESDAEWENRKGARAGRLPAEPLYTIADAEAVLQQLVTYEYGQLVELCPGVRLRFVDAGHLLGSASVELWLTEDGVERKIVFSGDLGNRDQPIIRDPQSIHEADYVVMESTYGDRSHEIPESYTESLAAIIDETFSKGGNVVIPAFAVGRTQELLYFIREIKDRGLVKNVPDFTVCVDSPLANEATQIFAGDLRGYLDDNAVEVLRQGGKLFNFSGLKLVKTSEESKALNLDLGKMK</sequence>
<dbReference type="SMART" id="SM00849">
    <property type="entry name" value="Lactamase_B"/>
    <property type="match status" value="1"/>
</dbReference>
<evidence type="ECO:0000259" key="3">
    <source>
        <dbReference type="SMART" id="SM01027"/>
    </source>
</evidence>
<dbReference type="Pfam" id="PF00753">
    <property type="entry name" value="Lactamase_B"/>
    <property type="match status" value="1"/>
</dbReference>
<evidence type="ECO:0000256" key="1">
    <source>
        <dbReference type="ARBA" id="ARBA00022801"/>
    </source>
</evidence>
<reference evidence="4" key="1">
    <citation type="submission" date="2019-08" db="EMBL/GenBank/DDBJ databases">
        <authorList>
            <person name="Kucharzyk K."/>
            <person name="Murdoch R.W."/>
            <person name="Higgins S."/>
            <person name="Loffler F."/>
        </authorList>
    </citation>
    <scope>NUCLEOTIDE SEQUENCE</scope>
</reference>
<dbReference type="Pfam" id="PF10996">
    <property type="entry name" value="Beta-Casp"/>
    <property type="match status" value="1"/>
</dbReference>
<dbReference type="EC" id="3.1.-.-" evidence="4"/>
<keyword evidence="1 4" id="KW-0378">Hydrolase</keyword>
<dbReference type="GO" id="GO:0004521">
    <property type="term" value="F:RNA endonuclease activity"/>
    <property type="evidence" value="ECO:0007669"/>
    <property type="project" value="TreeGrafter"/>
</dbReference>
<evidence type="ECO:0000313" key="4">
    <source>
        <dbReference type="EMBL" id="MPN03530.1"/>
    </source>
</evidence>
<proteinExistence type="predicted"/>